<comment type="caution">
    <text evidence="1">The sequence shown here is derived from an EMBL/GenBank/DDBJ whole genome shotgun (WGS) entry which is preliminary data.</text>
</comment>
<dbReference type="EMBL" id="JAQNCK010000013">
    <property type="protein sequence ID" value="MDC0828235.1"/>
    <property type="molecule type" value="Genomic_DNA"/>
</dbReference>
<gene>
    <name evidence="1" type="ORF">POG00_05855</name>
</gene>
<dbReference type="AlphaFoldDB" id="A0AAW6FRV2"/>
<proteinExistence type="predicted"/>
<evidence type="ECO:0000313" key="1">
    <source>
        <dbReference type="EMBL" id="MDC0828235.1"/>
    </source>
</evidence>
<dbReference type="RefSeq" id="WP_267471832.1">
    <property type="nucleotide sequence ID" value="NZ_JADMUL010000018.1"/>
</dbReference>
<reference evidence="1" key="1">
    <citation type="submission" date="2023-01" db="EMBL/GenBank/DDBJ databases">
        <title>Human gut microbiome strain richness.</title>
        <authorList>
            <person name="Chen-Liaw A."/>
        </authorList>
    </citation>
    <scope>NUCLEOTIDE SEQUENCE</scope>
    <source>
        <strain evidence="1">D55st1_G4_D55t1_190419</strain>
    </source>
</reference>
<name>A0AAW6FRV2_9FIRM</name>
<protein>
    <submittedName>
        <fullName evidence="1">Uncharacterized protein</fullName>
    </submittedName>
</protein>
<organism evidence="1 2">
    <name type="scientific">Faecalitalea cylindroides</name>
    <dbReference type="NCBI Taxonomy" id="39483"/>
    <lineage>
        <taxon>Bacteria</taxon>
        <taxon>Bacillati</taxon>
        <taxon>Bacillota</taxon>
        <taxon>Erysipelotrichia</taxon>
        <taxon>Erysipelotrichales</taxon>
        <taxon>Erysipelotrichaceae</taxon>
        <taxon>Faecalitalea</taxon>
    </lineage>
</organism>
<accession>A0AAW6FRV2</accession>
<dbReference type="Proteomes" id="UP001220658">
    <property type="component" value="Unassembled WGS sequence"/>
</dbReference>
<sequence length="44" mass="4772">MSTVNSGFIVRGIFNGEINSITTGDFGLKMNIQGLTFSNLSYAR</sequence>
<evidence type="ECO:0000313" key="2">
    <source>
        <dbReference type="Proteomes" id="UP001220658"/>
    </source>
</evidence>